<dbReference type="InterPro" id="IPR036868">
    <property type="entry name" value="TusA-like_sf"/>
</dbReference>
<comment type="caution">
    <text evidence="3">The sequence shown here is derived from an EMBL/GenBank/DDBJ whole genome shotgun (WGS) entry which is preliminary data.</text>
</comment>
<gene>
    <name evidence="3" type="ORF">LI82_05375</name>
</gene>
<evidence type="ECO:0000313" key="4">
    <source>
        <dbReference type="Proteomes" id="UP000029859"/>
    </source>
</evidence>
<dbReference type="OrthoDB" id="45650at2157"/>
<dbReference type="RefSeq" id="WP_048193891.1">
    <property type="nucleotide sequence ID" value="NZ_CAAGSM010000003.1"/>
</dbReference>
<dbReference type="PANTHER" id="PTHR33279">
    <property type="entry name" value="SULFUR CARRIER PROTEIN YEDF-RELATED"/>
    <property type="match status" value="1"/>
</dbReference>
<proteinExistence type="inferred from homology"/>
<feature type="domain" description="UPF0033" evidence="2">
    <location>
        <begin position="10"/>
        <end position="34"/>
    </location>
</feature>
<sequence>MDKIIADFELDVRGQCCPYPLIRTKEMVDEMETNEILLVIANEAMTPQNIATWAKKTGNVLLAVEEKRGVFNIYVRKA</sequence>
<comment type="similarity">
    <text evidence="1">Belongs to the sulfur carrier protein TusA family.</text>
</comment>
<dbReference type="Proteomes" id="UP000029859">
    <property type="component" value="Unassembled WGS sequence"/>
</dbReference>
<evidence type="ECO:0000259" key="2">
    <source>
        <dbReference type="PROSITE" id="PS01148"/>
    </source>
</evidence>
<protein>
    <recommendedName>
        <fullName evidence="2">UPF0033 domain-containing protein</fullName>
    </recommendedName>
</protein>
<dbReference type="SUPFAM" id="SSF64307">
    <property type="entry name" value="SirA-like"/>
    <property type="match status" value="1"/>
</dbReference>
<reference evidence="3 4" key="1">
    <citation type="submission" date="2014-09" db="EMBL/GenBank/DDBJ databases">
        <title>Draft genome sequence of an obligately methylotrophic methanogen, Methanococcoides methylutens, isolated from marine sediment.</title>
        <authorList>
            <person name="Guan Y."/>
            <person name="Ngugi D.K."/>
            <person name="Blom J."/>
            <person name="Ali S."/>
            <person name="Ferry J.G."/>
            <person name="Stingl U."/>
        </authorList>
    </citation>
    <scope>NUCLEOTIDE SEQUENCE [LARGE SCALE GENOMIC DNA]</scope>
    <source>
        <strain evidence="3 4">DSM 2657</strain>
    </source>
</reference>
<dbReference type="AlphaFoldDB" id="A0A099T0Q9"/>
<keyword evidence="4" id="KW-1185">Reference proteome</keyword>
<dbReference type="Pfam" id="PF01206">
    <property type="entry name" value="TusA"/>
    <property type="match status" value="1"/>
</dbReference>
<dbReference type="CDD" id="cd00291">
    <property type="entry name" value="SirA_YedF_YeeD"/>
    <property type="match status" value="1"/>
</dbReference>
<dbReference type="PANTHER" id="PTHR33279:SF6">
    <property type="entry name" value="SULFUR CARRIER PROTEIN YEDF-RELATED"/>
    <property type="match status" value="1"/>
</dbReference>
<evidence type="ECO:0000256" key="1">
    <source>
        <dbReference type="ARBA" id="ARBA00008984"/>
    </source>
</evidence>
<accession>A0A099T0Q9</accession>
<dbReference type="InterPro" id="IPR001455">
    <property type="entry name" value="TusA-like"/>
</dbReference>
<name>A0A099T0Q9_METMT</name>
<evidence type="ECO:0000313" key="3">
    <source>
        <dbReference type="EMBL" id="KGK98732.1"/>
    </source>
</evidence>
<dbReference type="EMBL" id="JRHO01000010">
    <property type="protein sequence ID" value="KGK98732.1"/>
    <property type="molecule type" value="Genomic_DNA"/>
</dbReference>
<organism evidence="3 4">
    <name type="scientific">Methanococcoides methylutens</name>
    <dbReference type="NCBI Taxonomy" id="2226"/>
    <lineage>
        <taxon>Archaea</taxon>
        <taxon>Methanobacteriati</taxon>
        <taxon>Methanobacteriota</taxon>
        <taxon>Stenosarchaea group</taxon>
        <taxon>Methanomicrobia</taxon>
        <taxon>Methanosarcinales</taxon>
        <taxon>Methanosarcinaceae</taxon>
        <taxon>Methanococcoides</taxon>
    </lineage>
</organism>
<dbReference type="Gene3D" id="3.30.110.40">
    <property type="entry name" value="TusA-like domain"/>
    <property type="match status" value="1"/>
</dbReference>
<dbReference type="PROSITE" id="PS01148">
    <property type="entry name" value="UPF0033"/>
    <property type="match status" value="1"/>
</dbReference>